<comment type="subcellular location">
    <subcellularLocation>
        <location evidence="1">Cell membrane</location>
        <topology evidence="1">Multi-pass membrane protein</topology>
    </subcellularLocation>
</comment>
<evidence type="ECO:0000256" key="6">
    <source>
        <dbReference type="ARBA" id="ARBA00022989"/>
    </source>
</evidence>
<name>A0A383EHU2_9ZZZZ</name>
<evidence type="ECO:0000313" key="10">
    <source>
        <dbReference type="EMBL" id="SVE56442.1"/>
    </source>
</evidence>
<evidence type="ECO:0008006" key="11">
    <source>
        <dbReference type="Google" id="ProtNLM"/>
    </source>
</evidence>
<gene>
    <name evidence="10" type="ORF">METZ01_LOCUS509296</name>
</gene>
<keyword evidence="4" id="KW-1003">Cell membrane</keyword>
<dbReference type="InterPro" id="IPR003445">
    <property type="entry name" value="Cat_transpt"/>
</dbReference>
<keyword evidence="6 9" id="KW-1133">Transmembrane helix</keyword>
<sequence>MIRPQILHIIGILLIMLGFSMSFSLGWSIYYAESDFISILQALITTIISGSFLFFTFKSNNKVELSTRDGFAIVTLGWLAMVIFSALPFYFSGTLSYTNSFFEAMSGMTTTGATVLGQYTTLNVEDMPHGLLFWRSFTQFIG</sequence>
<reference evidence="10" key="1">
    <citation type="submission" date="2018-05" db="EMBL/GenBank/DDBJ databases">
        <authorList>
            <person name="Lanie J.A."/>
            <person name="Ng W.-L."/>
            <person name="Kazmierczak K.M."/>
            <person name="Andrzejewski T.M."/>
            <person name="Davidsen T.M."/>
            <person name="Wayne K.J."/>
            <person name="Tettelin H."/>
            <person name="Glass J.I."/>
            <person name="Rusch D."/>
            <person name="Podicherti R."/>
            <person name="Tsui H.-C.T."/>
            <person name="Winkler M.E."/>
        </authorList>
    </citation>
    <scope>NUCLEOTIDE SEQUENCE</scope>
</reference>
<protein>
    <recommendedName>
        <fullName evidence="11">Potassium transporter</fullName>
    </recommendedName>
</protein>
<dbReference type="AlphaFoldDB" id="A0A383EHU2"/>
<evidence type="ECO:0000256" key="5">
    <source>
        <dbReference type="ARBA" id="ARBA00022692"/>
    </source>
</evidence>
<keyword evidence="7" id="KW-0406">Ion transport</keyword>
<feature type="non-terminal residue" evidence="10">
    <location>
        <position position="142"/>
    </location>
</feature>
<dbReference type="PANTHER" id="PTHR32024:SF2">
    <property type="entry name" value="TRK SYSTEM POTASSIUM UPTAKE PROTEIN TRKG-RELATED"/>
    <property type="match status" value="1"/>
</dbReference>
<dbReference type="GO" id="GO:0005886">
    <property type="term" value="C:plasma membrane"/>
    <property type="evidence" value="ECO:0007669"/>
    <property type="project" value="UniProtKB-SubCell"/>
</dbReference>
<evidence type="ECO:0000256" key="7">
    <source>
        <dbReference type="ARBA" id="ARBA00023065"/>
    </source>
</evidence>
<evidence type="ECO:0000256" key="2">
    <source>
        <dbReference type="ARBA" id="ARBA00009137"/>
    </source>
</evidence>
<evidence type="ECO:0000256" key="1">
    <source>
        <dbReference type="ARBA" id="ARBA00004651"/>
    </source>
</evidence>
<feature type="transmembrane region" description="Helical" evidence="9">
    <location>
        <begin position="36"/>
        <end position="57"/>
    </location>
</feature>
<feature type="transmembrane region" description="Helical" evidence="9">
    <location>
        <begin position="7"/>
        <end position="30"/>
    </location>
</feature>
<evidence type="ECO:0000256" key="3">
    <source>
        <dbReference type="ARBA" id="ARBA00022448"/>
    </source>
</evidence>
<comment type="similarity">
    <text evidence="2">Belongs to the TrkH potassium transport family.</text>
</comment>
<accession>A0A383EHU2</accession>
<dbReference type="EMBL" id="UINC01226099">
    <property type="protein sequence ID" value="SVE56442.1"/>
    <property type="molecule type" value="Genomic_DNA"/>
</dbReference>
<dbReference type="GO" id="GO:0008324">
    <property type="term" value="F:monoatomic cation transmembrane transporter activity"/>
    <property type="evidence" value="ECO:0007669"/>
    <property type="project" value="InterPro"/>
</dbReference>
<dbReference type="PANTHER" id="PTHR32024">
    <property type="entry name" value="TRK SYSTEM POTASSIUM UPTAKE PROTEIN TRKG-RELATED"/>
    <property type="match status" value="1"/>
</dbReference>
<dbReference type="Pfam" id="PF02386">
    <property type="entry name" value="TrkH"/>
    <property type="match status" value="1"/>
</dbReference>
<dbReference type="GO" id="GO:0030001">
    <property type="term" value="P:metal ion transport"/>
    <property type="evidence" value="ECO:0007669"/>
    <property type="project" value="UniProtKB-ARBA"/>
</dbReference>
<feature type="transmembrane region" description="Helical" evidence="9">
    <location>
        <begin position="69"/>
        <end position="91"/>
    </location>
</feature>
<evidence type="ECO:0000256" key="8">
    <source>
        <dbReference type="ARBA" id="ARBA00023136"/>
    </source>
</evidence>
<keyword evidence="3" id="KW-0813">Transport</keyword>
<keyword evidence="8 9" id="KW-0472">Membrane</keyword>
<proteinExistence type="inferred from homology"/>
<keyword evidence="5 9" id="KW-0812">Transmembrane</keyword>
<organism evidence="10">
    <name type="scientific">marine metagenome</name>
    <dbReference type="NCBI Taxonomy" id="408172"/>
    <lineage>
        <taxon>unclassified sequences</taxon>
        <taxon>metagenomes</taxon>
        <taxon>ecological metagenomes</taxon>
    </lineage>
</organism>
<evidence type="ECO:0000256" key="9">
    <source>
        <dbReference type="SAM" id="Phobius"/>
    </source>
</evidence>
<evidence type="ECO:0000256" key="4">
    <source>
        <dbReference type="ARBA" id="ARBA00022475"/>
    </source>
</evidence>